<protein>
    <recommendedName>
        <fullName evidence="3">Carboxymuconolactone decarboxylase family protein</fullName>
    </recommendedName>
</protein>
<comment type="caution">
    <text evidence="1">The sequence shown here is derived from an EMBL/GenBank/DDBJ whole genome shotgun (WGS) entry which is preliminary data.</text>
</comment>
<dbReference type="Gene3D" id="1.20.1290.10">
    <property type="entry name" value="AhpD-like"/>
    <property type="match status" value="1"/>
</dbReference>
<reference evidence="1 2" key="1">
    <citation type="journal article" date="2019" name="Emerg. Microbes Infect.">
        <title>Comprehensive subspecies identification of 175 nontuberculous mycobacteria species based on 7547 genomic profiles.</title>
        <authorList>
            <person name="Matsumoto Y."/>
            <person name="Kinjo T."/>
            <person name="Motooka D."/>
            <person name="Nabeya D."/>
            <person name="Jung N."/>
            <person name="Uechi K."/>
            <person name="Horii T."/>
            <person name="Iida T."/>
            <person name="Fujita J."/>
            <person name="Nakamura S."/>
        </authorList>
    </citation>
    <scope>NUCLEOTIDE SEQUENCE [LARGE SCALE GENOMIC DNA]</scope>
    <source>
        <strain evidence="1 2">JCM 16017</strain>
    </source>
</reference>
<dbReference type="Proteomes" id="UP000465263">
    <property type="component" value="Unassembled WGS sequence"/>
</dbReference>
<gene>
    <name evidence="1" type="ORF">MSEN_17160</name>
</gene>
<dbReference type="OrthoDB" id="4686467at2"/>
<dbReference type="EMBL" id="BLKV01000001">
    <property type="protein sequence ID" value="GFG69996.1"/>
    <property type="molecule type" value="Genomic_DNA"/>
</dbReference>
<name>A0A7I9XKM6_9MYCO</name>
<sequence>MDILDELNRLVAVSGGAVGAVVRGVCARTLGLPPLPAEGVGDQAGADPAVAEFAEQFSVDVSVITEDQRDRLRDALGDTAFDAVVQVYIADFVPRVRAGLEAVGVPVSWPGKIAWDHSSHPGDALFNRFMPAVARLRSLDAVTSEVVRLRGAAQHNCRLCKSLRETTALDAGGSETLYDEIERFESSRMLSESQKAALRYVDALIWTPARIDADVAAGVRRHFTDDQSIELTLDVMRNAGNKIAVSLGADAPRVAEGTEPYLLNADGQTVFS</sequence>
<evidence type="ECO:0008006" key="3">
    <source>
        <dbReference type="Google" id="ProtNLM"/>
    </source>
</evidence>
<evidence type="ECO:0000313" key="2">
    <source>
        <dbReference type="Proteomes" id="UP000465263"/>
    </source>
</evidence>
<accession>A0A7I9XKM6</accession>
<proteinExistence type="predicted"/>
<keyword evidence="2" id="KW-1185">Reference proteome</keyword>
<organism evidence="1 2">
    <name type="scientific">Mycolicibacter senuensis</name>
    <dbReference type="NCBI Taxonomy" id="386913"/>
    <lineage>
        <taxon>Bacteria</taxon>
        <taxon>Bacillati</taxon>
        <taxon>Actinomycetota</taxon>
        <taxon>Actinomycetes</taxon>
        <taxon>Mycobacteriales</taxon>
        <taxon>Mycobacteriaceae</taxon>
        <taxon>Mycolicibacter</taxon>
    </lineage>
</organism>
<dbReference type="AlphaFoldDB" id="A0A7I9XKM6"/>
<evidence type="ECO:0000313" key="1">
    <source>
        <dbReference type="EMBL" id="GFG69996.1"/>
    </source>
</evidence>
<dbReference type="SUPFAM" id="SSF69118">
    <property type="entry name" value="AhpD-like"/>
    <property type="match status" value="1"/>
</dbReference>
<dbReference type="InterPro" id="IPR029032">
    <property type="entry name" value="AhpD-like"/>
</dbReference>
<dbReference type="RefSeq" id="WP_085083724.1">
    <property type="nucleotide sequence ID" value="NZ_BLKV01000001.1"/>
</dbReference>